<sequence length="455" mass="50062">MSDHRATTGHHLPPVPLYQGVPENRDAFWARLRRDYGEVAPVLLEPGVPAWLLLSYRANYRVMVEHQTFARDPREWRDLETGVIPQDSGVRAINEKRQSVLYSDDEEHRFLSKGLTAAFAALDQHRVAREITQVSEELIDGFCERGHAELIGEYARLLPLHVLCRLFGLDSEEVTGIAGHVEKLWEGGAEAPAAAAAIKVVLTDIARRARARPGDDLPSHLVAAGQSDDQICDQLTLIIAGTNDMVTHSIGAILRTLLIDERLASDHAHSQLLISETVNHVLMRATPVEVLVGRFPRHDVRIGNYEIRAGDCVVFGFAAANADLLDGASPDQARSTRAHLTFGTGVHRCPRYGRDLGLEMAEVATAAITHRLPDLALAEHPAEHRWIPHVNIRGLVDLKVRFTPVAPRQRSAESAQRRPAPHPQPNPAAPPPDPTAPSPSAVARGLRTLASKVRR</sequence>
<dbReference type="EMBL" id="JACHJT010000001">
    <property type="protein sequence ID" value="MBB4931484.1"/>
    <property type="molecule type" value="Genomic_DNA"/>
</dbReference>
<dbReference type="SUPFAM" id="SSF48264">
    <property type="entry name" value="Cytochrome P450"/>
    <property type="match status" value="1"/>
</dbReference>
<accession>A0A7W7W363</accession>
<reference evidence="3 4" key="1">
    <citation type="submission" date="2020-08" db="EMBL/GenBank/DDBJ databases">
        <title>Sequencing the genomes of 1000 actinobacteria strains.</title>
        <authorList>
            <person name="Klenk H.-P."/>
        </authorList>
    </citation>
    <scope>NUCLEOTIDE SEQUENCE [LARGE SCALE GENOMIC DNA]</scope>
    <source>
        <strain evidence="3 4">DSM 102030</strain>
    </source>
</reference>
<evidence type="ECO:0000256" key="1">
    <source>
        <dbReference type="ARBA" id="ARBA00010617"/>
    </source>
</evidence>
<dbReference type="AlphaFoldDB" id="A0A7W7W363"/>
<dbReference type="PANTHER" id="PTHR46696">
    <property type="entry name" value="P450, PUTATIVE (EUROFUNG)-RELATED"/>
    <property type="match status" value="1"/>
</dbReference>
<organism evidence="3 4">
    <name type="scientific">Lipingzhangella halophila</name>
    <dbReference type="NCBI Taxonomy" id="1783352"/>
    <lineage>
        <taxon>Bacteria</taxon>
        <taxon>Bacillati</taxon>
        <taxon>Actinomycetota</taxon>
        <taxon>Actinomycetes</taxon>
        <taxon>Streptosporangiales</taxon>
        <taxon>Nocardiopsidaceae</taxon>
        <taxon>Lipingzhangella</taxon>
    </lineage>
</organism>
<name>A0A7W7W363_9ACTN</name>
<evidence type="ECO:0000313" key="4">
    <source>
        <dbReference type="Proteomes" id="UP000523007"/>
    </source>
</evidence>
<dbReference type="GO" id="GO:0016705">
    <property type="term" value="F:oxidoreductase activity, acting on paired donors, with incorporation or reduction of molecular oxygen"/>
    <property type="evidence" value="ECO:0007669"/>
    <property type="project" value="InterPro"/>
</dbReference>
<evidence type="ECO:0000313" key="3">
    <source>
        <dbReference type="EMBL" id="MBB4931484.1"/>
    </source>
</evidence>
<feature type="compositionally biased region" description="Pro residues" evidence="2">
    <location>
        <begin position="421"/>
        <end position="437"/>
    </location>
</feature>
<evidence type="ECO:0000256" key="2">
    <source>
        <dbReference type="SAM" id="MobiDB-lite"/>
    </source>
</evidence>
<dbReference type="InterPro" id="IPR002397">
    <property type="entry name" value="Cyt_P450_B"/>
</dbReference>
<proteinExistence type="inferred from homology"/>
<dbReference type="GO" id="GO:0005506">
    <property type="term" value="F:iron ion binding"/>
    <property type="evidence" value="ECO:0007669"/>
    <property type="project" value="InterPro"/>
</dbReference>
<dbReference type="PANTHER" id="PTHR46696:SF1">
    <property type="entry name" value="CYTOCHROME P450 YJIB-RELATED"/>
    <property type="match status" value="1"/>
</dbReference>
<dbReference type="PRINTS" id="PR00359">
    <property type="entry name" value="BP450"/>
</dbReference>
<dbReference type="Proteomes" id="UP000523007">
    <property type="component" value="Unassembled WGS sequence"/>
</dbReference>
<protein>
    <submittedName>
        <fullName evidence="3">Cytochrome P450</fullName>
    </submittedName>
</protein>
<dbReference type="GO" id="GO:0004497">
    <property type="term" value="F:monooxygenase activity"/>
    <property type="evidence" value="ECO:0007669"/>
    <property type="project" value="InterPro"/>
</dbReference>
<feature type="region of interest" description="Disordered" evidence="2">
    <location>
        <begin position="406"/>
        <end position="455"/>
    </location>
</feature>
<dbReference type="GO" id="GO:0020037">
    <property type="term" value="F:heme binding"/>
    <property type="evidence" value="ECO:0007669"/>
    <property type="project" value="InterPro"/>
</dbReference>
<keyword evidence="4" id="KW-1185">Reference proteome</keyword>
<comment type="caution">
    <text evidence="3">The sequence shown here is derived from an EMBL/GenBank/DDBJ whole genome shotgun (WGS) entry which is preliminary data.</text>
</comment>
<comment type="similarity">
    <text evidence="1">Belongs to the cytochrome P450 family.</text>
</comment>
<dbReference type="Gene3D" id="1.10.630.10">
    <property type="entry name" value="Cytochrome P450"/>
    <property type="match status" value="1"/>
</dbReference>
<gene>
    <name evidence="3" type="ORF">F4561_002304</name>
</gene>
<dbReference type="InterPro" id="IPR036396">
    <property type="entry name" value="Cyt_P450_sf"/>
</dbReference>